<evidence type="ECO:0000256" key="1">
    <source>
        <dbReference type="SAM" id="Phobius"/>
    </source>
</evidence>
<gene>
    <name evidence="2" type="ORF">ATE34_06690</name>
</gene>
<keyword evidence="1" id="KW-1133">Transmembrane helix</keyword>
<feature type="transmembrane region" description="Helical" evidence="1">
    <location>
        <begin position="41"/>
        <end position="59"/>
    </location>
</feature>
<keyword evidence="1" id="KW-0812">Transmembrane</keyword>
<dbReference type="InterPro" id="IPR021560">
    <property type="entry name" value="DUF3021"/>
</dbReference>
<feature type="transmembrane region" description="Helical" evidence="1">
    <location>
        <begin position="71"/>
        <end position="93"/>
    </location>
</feature>
<feature type="transmembrane region" description="Helical" evidence="1">
    <location>
        <begin position="12"/>
        <end position="29"/>
    </location>
</feature>
<protein>
    <recommendedName>
        <fullName evidence="4">DUF3021 domain-containing protein</fullName>
    </recommendedName>
</protein>
<dbReference type="Proteomes" id="UP000192428">
    <property type="component" value="Unassembled WGS sequence"/>
</dbReference>
<feature type="transmembrane region" description="Helical" evidence="1">
    <location>
        <begin position="99"/>
        <end position="121"/>
    </location>
</feature>
<proteinExistence type="predicted"/>
<name>A0A1X0WNE6_STROR</name>
<dbReference type="EMBL" id="LNVF01000005">
    <property type="protein sequence ID" value="ORJ28296.1"/>
    <property type="molecule type" value="Genomic_DNA"/>
</dbReference>
<dbReference type="AlphaFoldDB" id="A0A1X0WNE6"/>
<evidence type="ECO:0008006" key="4">
    <source>
        <dbReference type="Google" id="ProtNLM"/>
    </source>
</evidence>
<evidence type="ECO:0000313" key="3">
    <source>
        <dbReference type="Proteomes" id="UP000192428"/>
    </source>
</evidence>
<accession>A0A1X0WNE6</accession>
<organism evidence="2 3">
    <name type="scientific">Streptococcus oralis subsp. tigurinus</name>
    <dbReference type="NCBI Taxonomy" id="1077464"/>
    <lineage>
        <taxon>Bacteria</taxon>
        <taxon>Bacillati</taxon>
        <taxon>Bacillota</taxon>
        <taxon>Bacilli</taxon>
        <taxon>Lactobacillales</taxon>
        <taxon>Streptococcaceae</taxon>
        <taxon>Streptococcus</taxon>
    </lineage>
</organism>
<keyword evidence="1" id="KW-0472">Membrane</keyword>
<dbReference type="Pfam" id="PF11457">
    <property type="entry name" value="DUF3021"/>
    <property type="match status" value="1"/>
</dbReference>
<evidence type="ECO:0000313" key="2">
    <source>
        <dbReference type="EMBL" id="ORJ28296.1"/>
    </source>
</evidence>
<reference evidence="2 3" key="1">
    <citation type="journal article" date="2016" name="PLoS ONE">
        <title>Comparative Genomics Analysis of Streptococcus tigurinus Strains Identifies Genetic Elements Specifically and Uniquely Present in Highly Virulent Strains.</title>
        <authorList>
            <person name="Diene S.M."/>
            <person name="Francois P."/>
            <person name="Zbinden A."/>
            <person name="Entenza J.M."/>
            <person name="Resch G."/>
        </authorList>
    </citation>
    <scope>NUCLEOTIDE SEQUENCE [LARGE SCALE GENOMIC DNA]</scope>
    <source>
        <strain evidence="2 3">AZ_8</strain>
    </source>
</reference>
<comment type="caution">
    <text evidence="2">The sequence shown here is derived from an EMBL/GenBank/DDBJ whole genome shotgun (WGS) entry which is preliminary data.</text>
</comment>
<sequence>MIEVVVMIKKAIFRGIIPFVIMTSLAIFIRLQGIDIFQVKSTFLVGIIATSIASASVIYEIEKWSLFKQSVIHFIIMLFTVLPCLLFSGWYKLVSILDYLIVLGQFLLVGSFLWLIAYIIFGKLLKK</sequence>